<feature type="compositionally biased region" description="Gly residues" evidence="1">
    <location>
        <begin position="446"/>
        <end position="456"/>
    </location>
</feature>
<feature type="region of interest" description="Disordered" evidence="1">
    <location>
        <begin position="429"/>
        <end position="525"/>
    </location>
</feature>
<dbReference type="RefSeq" id="XP_037191616.1">
    <property type="nucleotide sequence ID" value="XM_037336406.1"/>
</dbReference>
<gene>
    <name evidence="3" type="ORF">Bfra_006033</name>
</gene>
<feature type="compositionally biased region" description="Polar residues" evidence="1">
    <location>
        <begin position="603"/>
        <end position="618"/>
    </location>
</feature>
<feature type="region of interest" description="Disordered" evidence="1">
    <location>
        <begin position="385"/>
        <end position="414"/>
    </location>
</feature>
<dbReference type="OrthoDB" id="2163411at2759"/>
<feature type="region of interest" description="Disordered" evidence="1">
    <location>
        <begin position="594"/>
        <end position="619"/>
    </location>
</feature>
<evidence type="ECO:0000313" key="4">
    <source>
        <dbReference type="Proteomes" id="UP000531561"/>
    </source>
</evidence>
<proteinExistence type="predicted"/>
<protein>
    <submittedName>
        <fullName evidence="3">Putative sh3 domain-containing protein</fullName>
    </submittedName>
</protein>
<dbReference type="GeneID" id="59260098"/>
<keyword evidence="2" id="KW-0472">Membrane</keyword>
<name>A0A8H6EI25_9HELO</name>
<dbReference type="Proteomes" id="UP000531561">
    <property type="component" value="Unassembled WGS sequence"/>
</dbReference>
<sequence length="654" mass="69132">MLVHEQGRQHKEIMNQQNLRNDSDYTFTTTYSSISNNENYHCGNSISYESLKLSPSQTMAKVISKDRKGLNNNRSKRKQRWTGSFTKAAIISILASVPLAIADCISLSDSTQCPAFTSASIDTNLTGLFPFLSYVSDRATFDTQLSAYVQTSYVQSKYQQLLGCGNINLTNTSNLYARYTTTVICNSIIQNSKSSCSLSDTQAPPVCADSCAQFAESESIIIADSQLCSTPGSNAISQIRADFTNCALPSDSLTGSCVEGSTNEPDNCGYGNSTFGLCQYCGTGGQNSTDTCCYNSGAESRCAGVVLPTITGFITFSTSTASSSSGTSTPTSSSTGAAAAASSTSNKGLSSGAIAGIVIGSLLGLAALVGLIFFMCLRKRRGSQHGSILNQPTPARNNGMAYNPVNSNTTPEGYEVLPGGRIARMSALEGHSHSGHSSSPRDRDGAIGGAVLGGAAGYAAGRRHDRESSSSDFGDSPRSGMQGGILRPPPNRRTGSLSSGSVLGLDDPQTPGTGSMSSPHGVASNQSEQLPFFKDYYSQDEIHPGDKVATLWAYQPRAGDEFSLERGDMLKVVGIWDDGWATGVMINERADEWDEKHKAQRDSGVSNTSGRRNDSPNVSGEIKAFPLVCVCLPDHWRRTIDGDGSTDSGGPPGL</sequence>
<feature type="compositionally biased region" description="Polar residues" evidence="1">
    <location>
        <begin position="510"/>
        <end position="525"/>
    </location>
</feature>
<feature type="region of interest" description="Disordered" evidence="1">
    <location>
        <begin position="319"/>
        <end position="339"/>
    </location>
</feature>
<dbReference type="SUPFAM" id="SSF50044">
    <property type="entry name" value="SH3-domain"/>
    <property type="match status" value="1"/>
</dbReference>
<keyword evidence="2" id="KW-0812">Transmembrane</keyword>
<evidence type="ECO:0000256" key="2">
    <source>
        <dbReference type="SAM" id="Phobius"/>
    </source>
</evidence>
<keyword evidence="2" id="KW-1133">Transmembrane helix</keyword>
<feature type="compositionally biased region" description="Low complexity" evidence="1">
    <location>
        <begin position="495"/>
        <end position="505"/>
    </location>
</feature>
<organism evidence="3 4">
    <name type="scientific">Botrytis fragariae</name>
    <dbReference type="NCBI Taxonomy" id="1964551"/>
    <lineage>
        <taxon>Eukaryota</taxon>
        <taxon>Fungi</taxon>
        <taxon>Dikarya</taxon>
        <taxon>Ascomycota</taxon>
        <taxon>Pezizomycotina</taxon>
        <taxon>Leotiomycetes</taxon>
        <taxon>Helotiales</taxon>
        <taxon>Sclerotiniaceae</taxon>
        <taxon>Botrytis</taxon>
    </lineage>
</organism>
<evidence type="ECO:0000313" key="3">
    <source>
        <dbReference type="EMBL" id="KAF5872670.1"/>
    </source>
</evidence>
<dbReference type="AlphaFoldDB" id="A0A8H6EI25"/>
<accession>A0A8H6EI25</accession>
<comment type="caution">
    <text evidence="3">The sequence shown here is derived from an EMBL/GenBank/DDBJ whole genome shotgun (WGS) entry which is preliminary data.</text>
</comment>
<dbReference type="EMBL" id="JABFCT010000010">
    <property type="protein sequence ID" value="KAF5872670.1"/>
    <property type="molecule type" value="Genomic_DNA"/>
</dbReference>
<reference evidence="3 4" key="1">
    <citation type="journal article" date="2020" name="Phytopathology">
        <title>A high-quality genome resource of Botrytis fragariae, a new and rapidly spreading fungal pathogen causing strawberry gray mold in the U.S.A.</title>
        <authorList>
            <person name="Wu Y."/>
            <person name="Saski C.A."/>
            <person name="Schnabel G."/>
            <person name="Xiao S."/>
            <person name="Hu M."/>
        </authorList>
    </citation>
    <scope>NUCLEOTIDE SEQUENCE [LARGE SCALE GENOMIC DNA]</scope>
    <source>
        <strain evidence="3 4">BVB16</strain>
    </source>
</reference>
<feature type="compositionally biased region" description="Polar residues" evidence="1">
    <location>
        <begin position="385"/>
        <end position="396"/>
    </location>
</feature>
<keyword evidence="4" id="KW-1185">Reference proteome</keyword>
<dbReference type="InterPro" id="IPR036028">
    <property type="entry name" value="SH3-like_dom_sf"/>
</dbReference>
<dbReference type="Gene3D" id="2.30.30.40">
    <property type="entry name" value="SH3 Domains"/>
    <property type="match status" value="1"/>
</dbReference>
<dbReference type="CDD" id="cd00174">
    <property type="entry name" value="SH3"/>
    <property type="match status" value="1"/>
</dbReference>
<evidence type="ECO:0000256" key="1">
    <source>
        <dbReference type="SAM" id="MobiDB-lite"/>
    </source>
</evidence>
<feature type="compositionally biased region" description="Low complexity" evidence="1">
    <location>
        <begin position="470"/>
        <end position="480"/>
    </location>
</feature>
<feature type="transmembrane region" description="Helical" evidence="2">
    <location>
        <begin position="353"/>
        <end position="377"/>
    </location>
</feature>